<evidence type="ECO:0000256" key="1">
    <source>
        <dbReference type="SAM" id="SignalP"/>
    </source>
</evidence>
<reference evidence="2 3" key="1">
    <citation type="journal article" date="2013" name="Biodegradation">
        <title>Occurrence of 4-tert-butylphenol (4-t-BP) biodegradation in an aquatic sample caused by the presence of Spirodela polyrrhiza and isolation of a 4-t-BP-utilizing bacterium.</title>
        <authorList>
            <person name="Ogata Y."/>
            <person name="Toyama T."/>
            <person name="Yu N."/>
            <person name="Wang X."/>
            <person name="Sei K."/>
            <person name="Ike M."/>
        </authorList>
    </citation>
    <scope>NUCLEOTIDE SEQUENCE [LARGE SCALE GENOMIC DNA]</scope>
    <source>
        <strain evidence="2 3">OMI</strain>
    </source>
</reference>
<dbReference type="Proteomes" id="UP000221538">
    <property type="component" value="Unassembled WGS sequence"/>
</dbReference>
<proteinExistence type="predicted"/>
<protein>
    <submittedName>
        <fullName evidence="2">Uncharacterized protein</fullName>
    </submittedName>
</protein>
<name>A0A292ZAN2_SPHSA</name>
<accession>A0A292ZAN2</accession>
<organism evidence="2 3">
    <name type="scientific">Sphingobium fuliginis (strain ATCC 27551)</name>
    <dbReference type="NCBI Taxonomy" id="336203"/>
    <lineage>
        <taxon>Bacteria</taxon>
        <taxon>Pseudomonadati</taxon>
        <taxon>Pseudomonadota</taxon>
        <taxon>Alphaproteobacteria</taxon>
        <taxon>Sphingomonadales</taxon>
        <taxon>Sphingomonadaceae</taxon>
        <taxon>Sphingobium</taxon>
    </lineage>
</organism>
<reference evidence="2 3" key="2">
    <citation type="journal article" date="2013" name="Environ. Sci. Technol.">
        <title>The 4-tert-butylphenol-utilizing bacterium Sphingobium fuliginis OMI can degrade bisphenols via phenolic ring hydroxylation and meta-cleavage pathway.</title>
        <authorList>
            <person name="Ogata Y."/>
            <person name="Goda S."/>
            <person name="Toyama T."/>
            <person name="Sei K."/>
            <person name="Ike M."/>
        </authorList>
    </citation>
    <scope>NUCLEOTIDE SEQUENCE [LARGE SCALE GENOMIC DNA]</scope>
    <source>
        <strain evidence="2 3">OMI</strain>
    </source>
</reference>
<keyword evidence="1" id="KW-0732">Signal</keyword>
<comment type="caution">
    <text evidence="2">The sequence shown here is derived from an EMBL/GenBank/DDBJ whole genome shotgun (WGS) entry which is preliminary data.</text>
</comment>
<feature type="signal peptide" evidence="1">
    <location>
        <begin position="1"/>
        <end position="31"/>
    </location>
</feature>
<dbReference type="EMBL" id="BEWI01000030">
    <property type="protein sequence ID" value="GAY19939.1"/>
    <property type="molecule type" value="Genomic_DNA"/>
</dbReference>
<evidence type="ECO:0000313" key="3">
    <source>
        <dbReference type="Proteomes" id="UP000221538"/>
    </source>
</evidence>
<dbReference type="RefSeq" id="WP_158229994.1">
    <property type="nucleotide sequence ID" value="NZ_BEWI01000030.1"/>
</dbReference>
<sequence>MSLTIAQRHAWSLARTLMVCVTLFQAGHGYAAVPTAEFDGDASSIVREYDPFNP</sequence>
<feature type="chain" id="PRO_5012855599" evidence="1">
    <location>
        <begin position="32"/>
        <end position="54"/>
    </location>
</feature>
<evidence type="ECO:0000313" key="2">
    <source>
        <dbReference type="EMBL" id="GAY19939.1"/>
    </source>
</evidence>
<dbReference type="AlphaFoldDB" id="A0A292ZAN2"/>
<gene>
    <name evidence="2" type="ORF">SFOMI_0461</name>
</gene>